<evidence type="ECO:0008006" key="3">
    <source>
        <dbReference type="Google" id="ProtNLM"/>
    </source>
</evidence>
<reference evidence="2" key="1">
    <citation type="submission" date="2016-10" db="EMBL/GenBank/DDBJ databases">
        <authorList>
            <person name="Varghese N."/>
            <person name="Submissions S."/>
        </authorList>
    </citation>
    <scope>NUCLEOTIDE SEQUENCE [LARGE SCALE GENOMIC DNA]</scope>
    <source>
        <strain evidence="2">DSM 20524</strain>
    </source>
</reference>
<dbReference type="Proteomes" id="UP000198929">
    <property type="component" value="Unassembled WGS sequence"/>
</dbReference>
<accession>A0A1H9RQT0</accession>
<evidence type="ECO:0000313" key="2">
    <source>
        <dbReference type="Proteomes" id="UP000198929"/>
    </source>
</evidence>
<dbReference type="AlphaFoldDB" id="A0A1H9RQT0"/>
<sequence>MMISMGVLLLLMFVAVGFTGLCSFNPGAPENGPVKEVDAKTFIHMEAQGMNFPVRYPEMGEGWMTNSARRSRVGNEPAPIVGWVTPNEGYIAMTQTGQELDDAVRGIDSDPRELESTTEIAGHEVELYTSEYDDVRDLRAVDLGDSVLLFTGAGSDEEFRQLIETAINTEPINTANP</sequence>
<gene>
    <name evidence="1" type="ORF">SAMN05661109_00888</name>
</gene>
<organism evidence="1 2">
    <name type="scientific">Corynebacterium cystitidis DSM 20524</name>
    <dbReference type="NCBI Taxonomy" id="1121357"/>
    <lineage>
        <taxon>Bacteria</taxon>
        <taxon>Bacillati</taxon>
        <taxon>Actinomycetota</taxon>
        <taxon>Actinomycetes</taxon>
        <taxon>Mycobacteriales</taxon>
        <taxon>Corynebacteriaceae</taxon>
        <taxon>Corynebacterium</taxon>
    </lineage>
</organism>
<dbReference type="EMBL" id="FOGQ01000003">
    <property type="protein sequence ID" value="SER75331.1"/>
    <property type="molecule type" value="Genomic_DNA"/>
</dbReference>
<name>A0A1H9RQT0_9CORY</name>
<dbReference type="InterPro" id="IPR025339">
    <property type="entry name" value="DUF4245"/>
</dbReference>
<proteinExistence type="predicted"/>
<protein>
    <recommendedName>
        <fullName evidence="3">DUF4245 domain-containing protein</fullName>
    </recommendedName>
</protein>
<keyword evidence="2" id="KW-1185">Reference proteome</keyword>
<dbReference type="Pfam" id="PF14030">
    <property type="entry name" value="DUF4245"/>
    <property type="match status" value="1"/>
</dbReference>
<dbReference type="STRING" id="1121357.SAMN05661109_00888"/>
<evidence type="ECO:0000313" key="1">
    <source>
        <dbReference type="EMBL" id="SER75331.1"/>
    </source>
</evidence>